<keyword evidence="10" id="KW-1185">Reference proteome</keyword>
<dbReference type="RefSeq" id="WP_039208531.1">
    <property type="nucleotide sequence ID" value="NZ_JTJZ01000017.1"/>
</dbReference>
<name>A0A0B9A2P4_BRELN</name>
<feature type="transmembrane region" description="Helical" evidence="7">
    <location>
        <begin position="221"/>
        <end position="242"/>
    </location>
</feature>
<dbReference type="InterPro" id="IPR036259">
    <property type="entry name" value="MFS_trans_sf"/>
</dbReference>
<keyword evidence="6 7" id="KW-0472">Membrane</keyword>
<accession>A0A0B9A2P4</accession>
<protein>
    <recommendedName>
        <fullName evidence="8">Major facilitator superfamily (MFS) profile domain-containing protein</fullName>
    </recommendedName>
</protein>
<feature type="transmembrane region" description="Helical" evidence="7">
    <location>
        <begin position="372"/>
        <end position="394"/>
    </location>
</feature>
<proteinExistence type="predicted"/>
<evidence type="ECO:0000256" key="6">
    <source>
        <dbReference type="ARBA" id="ARBA00023136"/>
    </source>
</evidence>
<comment type="subcellular location">
    <subcellularLocation>
        <location evidence="1">Cell membrane</location>
        <topology evidence="1">Multi-pass membrane protein</topology>
    </subcellularLocation>
</comment>
<dbReference type="OrthoDB" id="9775268at2"/>
<keyword evidence="2" id="KW-0813">Transport</keyword>
<evidence type="ECO:0000256" key="3">
    <source>
        <dbReference type="ARBA" id="ARBA00022475"/>
    </source>
</evidence>
<evidence type="ECO:0000256" key="1">
    <source>
        <dbReference type="ARBA" id="ARBA00004651"/>
    </source>
</evidence>
<feature type="domain" description="Major facilitator superfamily (MFS) profile" evidence="8">
    <location>
        <begin position="1"/>
        <end position="397"/>
    </location>
</feature>
<feature type="transmembrane region" description="Helical" evidence="7">
    <location>
        <begin position="254"/>
        <end position="273"/>
    </location>
</feature>
<evidence type="ECO:0000313" key="9">
    <source>
        <dbReference type="EMBL" id="KHS53055.1"/>
    </source>
</evidence>
<dbReference type="PROSITE" id="PS50850">
    <property type="entry name" value="MFS"/>
    <property type="match status" value="1"/>
</dbReference>
<reference evidence="9 10" key="1">
    <citation type="submission" date="2014-11" db="EMBL/GenBank/DDBJ databases">
        <title>Draft Genome Sequence of Brevibacterium linens AE038-8.</title>
        <authorList>
            <person name="Maizel D."/>
            <person name="Utturkar S.M."/>
            <person name="Brown S.D."/>
            <person name="Ferrero M."/>
            <person name="Rosen B.P."/>
        </authorList>
    </citation>
    <scope>NUCLEOTIDE SEQUENCE [LARGE SCALE GENOMIC DNA]</scope>
    <source>
        <strain evidence="9 10">AE038-8</strain>
    </source>
</reference>
<dbReference type="AlphaFoldDB" id="A0A0B9A2P4"/>
<feature type="transmembrane region" description="Helical" evidence="7">
    <location>
        <begin position="160"/>
        <end position="190"/>
    </location>
</feature>
<comment type="caution">
    <text evidence="9">The sequence shown here is derived from an EMBL/GenBank/DDBJ whole genome shotgun (WGS) entry which is preliminary data.</text>
</comment>
<evidence type="ECO:0000313" key="10">
    <source>
        <dbReference type="Proteomes" id="UP000031488"/>
    </source>
</evidence>
<dbReference type="GO" id="GO:0022857">
    <property type="term" value="F:transmembrane transporter activity"/>
    <property type="evidence" value="ECO:0007669"/>
    <property type="project" value="InterPro"/>
</dbReference>
<dbReference type="InterPro" id="IPR020846">
    <property type="entry name" value="MFS_dom"/>
</dbReference>
<dbReference type="PATRIC" id="fig|1703.6.peg.1351"/>
<dbReference type="PANTHER" id="PTHR23513:SF11">
    <property type="entry name" value="STAPHYLOFERRIN A TRANSPORTER"/>
    <property type="match status" value="1"/>
</dbReference>
<dbReference type="PANTHER" id="PTHR23513">
    <property type="entry name" value="INTEGRAL MEMBRANE EFFLUX PROTEIN-RELATED"/>
    <property type="match status" value="1"/>
</dbReference>
<evidence type="ECO:0000256" key="4">
    <source>
        <dbReference type="ARBA" id="ARBA00022692"/>
    </source>
</evidence>
<evidence type="ECO:0000256" key="2">
    <source>
        <dbReference type="ARBA" id="ARBA00022448"/>
    </source>
</evidence>
<feature type="transmembrane region" description="Helical" evidence="7">
    <location>
        <begin position="309"/>
        <end position="331"/>
    </location>
</feature>
<dbReference type="Proteomes" id="UP000031488">
    <property type="component" value="Unassembled WGS sequence"/>
</dbReference>
<keyword evidence="3" id="KW-1003">Cell membrane</keyword>
<dbReference type="SUPFAM" id="SSF103473">
    <property type="entry name" value="MFS general substrate transporter"/>
    <property type="match status" value="1"/>
</dbReference>
<dbReference type="GO" id="GO:0005886">
    <property type="term" value="C:plasma membrane"/>
    <property type="evidence" value="ECO:0007669"/>
    <property type="project" value="UniProtKB-SubCell"/>
</dbReference>
<evidence type="ECO:0000256" key="7">
    <source>
        <dbReference type="SAM" id="Phobius"/>
    </source>
</evidence>
<feature type="transmembrane region" description="Helical" evidence="7">
    <location>
        <begin position="80"/>
        <end position="110"/>
    </location>
</feature>
<dbReference type="CDD" id="cd06173">
    <property type="entry name" value="MFS_MefA_like"/>
    <property type="match status" value="1"/>
</dbReference>
<organism evidence="9 10">
    <name type="scientific">Brevibacterium linens</name>
    <dbReference type="NCBI Taxonomy" id="1703"/>
    <lineage>
        <taxon>Bacteria</taxon>
        <taxon>Bacillati</taxon>
        <taxon>Actinomycetota</taxon>
        <taxon>Actinomycetes</taxon>
        <taxon>Micrococcales</taxon>
        <taxon>Brevibacteriaceae</taxon>
        <taxon>Brevibacterium</taxon>
    </lineage>
</organism>
<feature type="transmembrane region" description="Helical" evidence="7">
    <location>
        <begin position="343"/>
        <end position="366"/>
    </location>
</feature>
<keyword evidence="4 7" id="KW-0812">Transmembrane</keyword>
<evidence type="ECO:0000259" key="8">
    <source>
        <dbReference type="PROSITE" id="PS50850"/>
    </source>
</evidence>
<feature type="transmembrane region" description="Helical" evidence="7">
    <location>
        <begin position="285"/>
        <end position="303"/>
    </location>
</feature>
<gene>
    <name evidence="9" type="ORF">AE0388_1458</name>
</gene>
<dbReference type="STRING" id="1703.BLSMQ_3221"/>
<dbReference type="InterPro" id="IPR010290">
    <property type="entry name" value="TM_effector"/>
</dbReference>
<evidence type="ECO:0000256" key="5">
    <source>
        <dbReference type="ARBA" id="ARBA00022989"/>
    </source>
</evidence>
<dbReference type="EMBL" id="JTJZ01000017">
    <property type="protein sequence ID" value="KHS53055.1"/>
    <property type="molecule type" value="Genomic_DNA"/>
</dbReference>
<dbReference type="Pfam" id="PF05977">
    <property type="entry name" value="MFS_3"/>
    <property type="match status" value="1"/>
</dbReference>
<sequence length="425" mass="45497">MSQTFRSLSEPNYRHWFAGALISNTGTWMQRTAQDWIVLTMLTDNNASALGFTMALQLGPQLIMFPFAGNLVDKFDKRRLLMVTQALLGFIGLILFALTITDVIVLWHVYVLAFTLGMLTTLDNPARQAFVSELVGEKLLPNAVSLNSASFNGARMIGPAVAGVLTALIGAGPVFLISGLGFAATLTVLIRLDKSKLHPSGRRGKGGVLGGLKYLRRRPDITVVLVVLFIVATFGFNFNIYTATMAKIEFGKDASGFGLLNSVMAIGSVTGALASARREKPRLRFIFGAAGGFGVAVGVASLMPNYYLFAASLMFVGFASLTMMTSANAYVQTTTAPNYRGRVMAIYAAVVMGGTPIGAPLAGWVADAFGPRMALVVGAASGIIAFAVGLLWMITAKDLRLHRDPKSRIRLHMSYHGRPPGHSGH</sequence>
<dbReference type="Gene3D" id="1.20.1250.20">
    <property type="entry name" value="MFS general substrate transporter like domains"/>
    <property type="match status" value="1"/>
</dbReference>
<keyword evidence="5 7" id="KW-1133">Transmembrane helix</keyword>